<organism evidence="3 4">
    <name type="scientific">Actinoallomurus acaciae</name>
    <dbReference type="NCBI Taxonomy" id="502577"/>
    <lineage>
        <taxon>Bacteria</taxon>
        <taxon>Bacillati</taxon>
        <taxon>Actinomycetota</taxon>
        <taxon>Actinomycetes</taxon>
        <taxon>Streptosporangiales</taxon>
        <taxon>Thermomonosporaceae</taxon>
        <taxon>Actinoallomurus</taxon>
    </lineage>
</organism>
<proteinExistence type="inferred from homology"/>
<protein>
    <recommendedName>
        <fullName evidence="1">ESAT-6-like protein</fullName>
    </recommendedName>
</protein>
<dbReference type="Gene3D" id="1.10.287.1060">
    <property type="entry name" value="ESAT-6-like"/>
    <property type="match status" value="1"/>
</dbReference>
<dbReference type="InterPro" id="IPR036689">
    <property type="entry name" value="ESAT-6-like_sf"/>
</dbReference>
<name>A0ABV5YAD3_9ACTN</name>
<dbReference type="EMBL" id="JBHLZP010000034">
    <property type="protein sequence ID" value="MFB9831981.1"/>
    <property type="molecule type" value="Genomic_DNA"/>
</dbReference>
<dbReference type="Proteomes" id="UP001589627">
    <property type="component" value="Unassembled WGS sequence"/>
</dbReference>
<sequence length="101" mass="11221">MSTGQDDYTAVNFGGMEQAKADFEIIYKAVEDELEDLNKDLVNLLGEWVGKANNQYGQTMDQWNKAAADMAGTLQALHVTIGDIHSNYSEAELHNARLWNG</sequence>
<dbReference type="RefSeq" id="WP_378197149.1">
    <property type="nucleotide sequence ID" value="NZ_JBHLZP010000034.1"/>
</dbReference>
<evidence type="ECO:0000256" key="2">
    <source>
        <dbReference type="SAM" id="Coils"/>
    </source>
</evidence>
<keyword evidence="4" id="KW-1185">Reference proteome</keyword>
<keyword evidence="2" id="KW-0175">Coiled coil</keyword>
<feature type="coiled-coil region" evidence="2">
    <location>
        <begin position="20"/>
        <end position="47"/>
    </location>
</feature>
<accession>A0ABV5YAD3</accession>
<dbReference type="SUPFAM" id="SSF140453">
    <property type="entry name" value="EsxAB dimer-like"/>
    <property type="match status" value="1"/>
</dbReference>
<gene>
    <name evidence="3" type="ORF">ACFFNX_07240</name>
</gene>
<evidence type="ECO:0000313" key="4">
    <source>
        <dbReference type="Proteomes" id="UP001589627"/>
    </source>
</evidence>
<comment type="caution">
    <text evidence="3">The sequence shown here is derived from an EMBL/GenBank/DDBJ whole genome shotgun (WGS) entry which is preliminary data.</text>
</comment>
<comment type="similarity">
    <text evidence="1">Belongs to the WXG100 family.</text>
</comment>
<dbReference type="Pfam" id="PF06013">
    <property type="entry name" value="WXG100"/>
    <property type="match status" value="1"/>
</dbReference>
<evidence type="ECO:0000256" key="1">
    <source>
        <dbReference type="RuleBase" id="RU362001"/>
    </source>
</evidence>
<evidence type="ECO:0000313" key="3">
    <source>
        <dbReference type="EMBL" id="MFB9831981.1"/>
    </source>
</evidence>
<dbReference type="NCBIfam" id="TIGR03930">
    <property type="entry name" value="WXG100_ESAT6"/>
    <property type="match status" value="1"/>
</dbReference>
<dbReference type="InterPro" id="IPR010310">
    <property type="entry name" value="T7SS_ESAT-6-like"/>
</dbReference>
<reference evidence="3 4" key="1">
    <citation type="submission" date="2024-09" db="EMBL/GenBank/DDBJ databases">
        <authorList>
            <person name="Sun Q."/>
            <person name="Mori K."/>
        </authorList>
    </citation>
    <scope>NUCLEOTIDE SEQUENCE [LARGE SCALE GENOMIC DNA]</scope>
    <source>
        <strain evidence="3 4">TBRC 0563</strain>
    </source>
</reference>